<keyword evidence="1" id="KW-0732">Signal</keyword>
<protein>
    <submittedName>
        <fullName evidence="2">Uncharacterized protein</fullName>
    </submittedName>
</protein>
<name>A0A4P9Y4I5_9FUNG</name>
<gene>
    <name evidence="2" type="ORF">BJ684DRAFT_15794</name>
</gene>
<keyword evidence="3" id="KW-1185">Reference proteome</keyword>
<proteinExistence type="predicted"/>
<dbReference type="EMBL" id="KZ987933">
    <property type="protein sequence ID" value="RKP13847.1"/>
    <property type="molecule type" value="Genomic_DNA"/>
</dbReference>
<evidence type="ECO:0000313" key="3">
    <source>
        <dbReference type="Proteomes" id="UP000267251"/>
    </source>
</evidence>
<organism evidence="2 3">
    <name type="scientific">Piptocephalis cylindrospora</name>
    <dbReference type="NCBI Taxonomy" id="1907219"/>
    <lineage>
        <taxon>Eukaryota</taxon>
        <taxon>Fungi</taxon>
        <taxon>Fungi incertae sedis</taxon>
        <taxon>Zoopagomycota</taxon>
        <taxon>Zoopagomycotina</taxon>
        <taxon>Zoopagomycetes</taxon>
        <taxon>Zoopagales</taxon>
        <taxon>Piptocephalidaceae</taxon>
        <taxon>Piptocephalis</taxon>
    </lineage>
</organism>
<accession>A0A4P9Y4I5</accession>
<dbReference type="Proteomes" id="UP000267251">
    <property type="component" value="Unassembled WGS sequence"/>
</dbReference>
<reference evidence="3" key="1">
    <citation type="journal article" date="2018" name="Nat. Microbiol.">
        <title>Leveraging single-cell genomics to expand the fungal tree of life.</title>
        <authorList>
            <person name="Ahrendt S.R."/>
            <person name="Quandt C.A."/>
            <person name="Ciobanu D."/>
            <person name="Clum A."/>
            <person name="Salamov A."/>
            <person name="Andreopoulos B."/>
            <person name="Cheng J.F."/>
            <person name="Woyke T."/>
            <person name="Pelin A."/>
            <person name="Henrissat B."/>
            <person name="Reynolds N.K."/>
            <person name="Benny G.L."/>
            <person name="Smith M.E."/>
            <person name="James T.Y."/>
            <person name="Grigoriev I.V."/>
        </authorList>
    </citation>
    <scope>NUCLEOTIDE SEQUENCE [LARGE SCALE GENOMIC DNA]</scope>
</reference>
<evidence type="ECO:0000256" key="1">
    <source>
        <dbReference type="SAM" id="SignalP"/>
    </source>
</evidence>
<feature type="signal peptide" evidence="1">
    <location>
        <begin position="1"/>
        <end position="24"/>
    </location>
</feature>
<dbReference type="AlphaFoldDB" id="A0A4P9Y4I5"/>
<evidence type="ECO:0000313" key="2">
    <source>
        <dbReference type="EMBL" id="RKP13847.1"/>
    </source>
</evidence>
<feature type="chain" id="PRO_5020535414" evidence="1">
    <location>
        <begin position="25"/>
        <end position="270"/>
    </location>
</feature>
<sequence length="270" mass="30148">MLHTKPFPLFFTLIASFMGIHSHAAEIDQNEANVAFDTFSKDTSLPVYTLNSNFTPTGALGCSSRYLDDIHPVLGGCRDDKKFAWALEGFQIWLTSKIYHPESPTGNLKAVKDSRVLGTNADGQYPRMMSTEDAPAKLSFRYQKLDIHTDWFIGPIWAFQMVVPGDVEFCLSSIAYTQKVMRPYNDVWSRSCKEPGSPAPGDIEIPPAEDKSPILSWLTTLFVAVQAGNGNVQIRNVGDFINGYWTCLENGGRIGGCNNEDDSQWWTFQT</sequence>